<organism evidence="11 12">
    <name type="scientific">Devosia nitrariae</name>
    <dbReference type="NCBI Taxonomy" id="2071872"/>
    <lineage>
        <taxon>Bacteria</taxon>
        <taxon>Pseudomonadati</taxon>
        <taxon>Pseudomonadota</taxon>
        <taxon>Alphaproteobacteria</taxon>
        <taxon>Hyphomicrobiales</taxon>
        <taxon>Devosiaceae</taxon>
        <taxon>Devosia</taxon>
    </lineage>
</organism>
<evidence type="ECO:0000256" key="6">
    <source>
        <dbReference type="ARBA" id="ARBA00022989"/>
    </source>
</evidence>
<dbReference type="PANTHER" id="PTHR30625">
    <property type="entry name" value="PROTEIN TOLQ"/>
    <property type="match status" value="1"/>
</dbReference>
<sequence>MLEVIIGQLFSLGGPILVLLIAMSLLGLTAAIYKALQFARLGVGRHGGSRRALAAWTTGDARGALDIAGADRAAISRVIAAGMTALISNPGDVAHAEQVAAQEAQRFLATLSRYLRAIESIVQAAPMLGLLGTVIGMIDAFANVAAGGGAADPSALAGGIWVALTTTALGLIVAIPFYFISVWLEGRLDAERTALELAISEVTLARVRPA</sequence>
<keyword evidence="6 9" id="KW-1133">Transmembrane helix</keyword>
<keyword evidence="3" id="KW-1003">Cell membrane</keyword>
<dbReference type="EMBL" id="BSNS01000028">
    <property type="protein sequence ID" value="GLQ58022.1"/>
    <property type="molecule type" value="Genomic_DNA"/>
</dbReference>
<dbReference type="Proteomes" id="UP001156691">
    <property type="component" value="Unassembled WGS sequence"/>
</dbReference>
<evidence type="ECO:0000256" key="8">
    <source>
        <dbReference type="RuleBase" id="RU004057"/>
    </source>
</evidence>
<evidence type="ECO:0000259" key="10">
    <source>
        <dbReference type="Pfam" id="PF01618"/>
    </source>
</evidence>
<feature type="domain" description="MotA/TolQ/ExbB proton channel" evidence="10">
    <location>
        <begin position="74"/>
        <end position="195"/>
    </location>
</feature>
<comment type="similarity">
    <text evidence="8">Belongs to the exbB/tolQ family.</text>
</comment>
<feature type="transmembrane region" description="Helical" evidence="9">
    <location>
        <begin position="158"/>
        <end position="184"/>
    </location>
</feature>
<evidence type="ECO:0000313" key="12">
    <source>
        <dbReference type="Proteomes" id="UP001156691"/>
    </source>
</evidence>
<evidence type="ECO:0000313" key="11">
    <source>
        <dbReference type="EMBL" id="GLQ58022.1"/>
    </source>
</evidence>
<evidence type="ECO:0000256" key="7">
    <source>
        <dbReference type="ARBA" id="ARBA00023136"/>
    </source>
</evidence>
<evidence type="ECO:0000256" key="5">
    <source>
        <dbReference type="ARBA" id="ARBA00022927"/>
    </source>
</evidence>
<dbReference type="InterPro" id="IPR002898">
    <property type="entry name" value="MotA_ExbB_proton_chnl"/>
</dbReference>
<accession>A0ABQ5WD23</accession>
<evidence type="ECO:0000256" key="1">
    <source>
        <dbReference type="ARBA" id="ARBA00004651"/>
    </source>
</evidence>
<gene>
    <name evidence="11" type="ORF">GCM10010862_52810</name>
</gene>
<evidence type="ECO:0000256" key="9">
    <source>
        <dbReference type="SAM" id="Phobius"/>
    </source>
</evidence>
<keyword evidence="4 9" id="KW-0812">Transmembrane</keyword>
<keyword evidence="11" id="KW-0282">Flagellum</keyword>
<dbReference type="RefSeq" id="WP_284343415.1">
    <property type="nucleotide sequence ID" value="NZ_BSNS01000028.1"/>
</dbReference>
<feature type="transmembrane region" description="Helical" evidence="9">
    <location>
        <begin position="12"/>
        <end position="36"/>
    </location>
</feature>
<dbReference type="Pfam" id="PF01618">
    <property type="entry name" value="MotA_ExbB"/>
    <property type="match status" value="1"/>
</dbReference>
<keyword evidence="11" id="KW-0966">Cell projection</keyword>
<keyword evidence="2 8" id="KW-0813">Transport</keyword>
<evidence type="ECO:0000256" key="2">
    <source>
        <dbReference type="ARBA" id="ARBA00022448"/>
    </source>
</evidence>
<keyword evidence="7 9" id="KW-0472">Membrane</keyword>
<dbReference type="PANTHER" id="PTHR30625:SF15">
    <property type="entry name" value="BIOPOLYMER TRANSPORT PROTEIN EXBB"/>
    <property type="match status" value="1"/>
</dbReference>
<name>A0ABQ5WD23_9HYPH</name>
<protein>
    <submittedName>
        <fullName evidence="11">Flagellar motor protein MotA</fullName>
    </submittedName>
</protein>
<dbReference type="InterPro" id="IPR050790">
    <property type="entry name" value="ExbB/TolQ_transport"/>
</dbReference>
<comment type="subcellular location">
    <subcellularLocation>
        <location evidence="1">Cell membrane</location>
        <topology evidence="1">Multi-pass membrane protein</topology>
    </subcellularLocation>
    <subcellularLocation>
        <location evidence="8">Membrane</location>
        <topology evidence="8">Multi-pass membrane protein</topology>
    </subcellularLocation>
</comment>
<keyword evidence="11" id="KW-0969">Cilium</keyword>
<proteinExistence type="inferred from homology"/>
<feature type="transmembrane region" description="Helical" evidence="9">
    <location>
        <begin position="121"/>
        <end position="146"/>
    </location>
</feature>
<evidence type="ECO:0000256" key="3">
    <source>
        <dbReference type="ARBA" id="ARBA00022475"/>
    </source>
</evidence>
<comment type="caution">
    <text evidence="11">The sequence shown here is derived from an EMBL/GenBank/DDBJ whole genome shotgun (WGS) entry which is preliminary data.</text>
</comment>
<reference evidence="12" key="1">
    <citation type="journal article" date="2019" name="Int. J. Syst. Evol. Microbiol.">
        <title>The Global Catalogue of Microorganisms (GCM) 10K type strain sequencing project: providing services to taxonomists for standard genome sequencing and annotation.</title>
        <authorList>
            <consortium name="The Broad Institute Genomics Platform"/>
            <consortium name="The Broad Institute Genome Sequencing Center for Infectious Disease"/>
            <person name="Wu L."/>
            <person name="Ma J."/>
        </authorList>
    </citation>
    <scope>NUCLEOTIDE SEQUENCE [LARGE SCALE GENOMIC DNA]</scope>
    <source>
        <strain evidence="12">NBRC 112416</strain>
    </source>
</reference>
<keyword evidence="12" id="KW-1185">Reference proteome</keyword>
<evidence type="ECO:0000256" key="4">
    <source>
        <dbReference type="ARBA" id="ARBA00022692"/>
    </source>
</evidence>
<keyword evidence="5 8" id="KW-0653">Protein transport</keyword>